<evidence type="ECO:0000313" key="3">
    <source>
        <dbReference type="EMBL" id="KAK3924089.1"/>
    </source>
</evidence>
<keyword evidence="4" id="KW-1185">Reference proteome</keyword>
<gene>
    <name evidence="3" type="ORF">KUF71_002419</name>
</gene>
<dbReference type="InterPro" id="IPR050951">
    <property type="entry name" value="Retrovirus_Pol_polyprotein"/>
</dbReference>
<dbReference type="SUPFAM" id="SSF53098">
    <property type="entry name" value="Ribonuclease H-like"/>
    <property type="match status" value="1"/>
</dbReference>
<dbReference type="PANTHER" id="PTHR37984">
    <property type="entry name" value="PROTEIN CBG26694"/>
    <property type="match status" value="1"/>
</dbReference>
<feature type="compositionally biased region" description="Low complexity" evidence="1">
    <location>
        <begin position="370"/>
        <end position="382"/>
    </location>
</feature>
<dbReference type="EMBL" id="JAHWGI010001161">
    <property type="protein sequence ID" value="KAK3924089.1"/>
    <property type="molecule type" value="Genomic_DNA"/>
</dbReference>
<evidence type="ECO:0000259" key="2">
    <source>
        <dbReference type="PROSITE" id="PS50994"/>
    </source>
</evidence>
<dbReference type="InterPro" id="IPR012337">
    <property type="entry name" value="RNaseH-like_sf"/>
</dbReference>
<feature type="domain" description="Integrase catalytic" evidence="2">
    <location>
        <begin position="158"/>
        <end position="324"/>
    </location>
</feature>
<dbReference type="PROSITE" id="PS50994">
    <property type="entry name" value="INTEGRASE"/>
    <property type="match status" value="1"/>
</dbReference>
<dbReference type="GO" id="GO:0003676">
    <property type="term" value="F:nucleic acid binding"/>
    <property type="evidence" value="ECO:0007669"/>
    <property type="project" value="InterPro"/>
</dbReference>
<proteinExistence type="predicted"/>
<comment type="caution">
    <text evidence="3">The sequence shown here is derived from an EMBL/GenBank/DDBJ whole genome shotgun (WGS) entry which is preliminary data.</text>
</comment>
<dbReference type="Gene3D" id="3.30.420.10">
    <property type="entry name" value="Ribonuclease H-like superfamily/Ribonuclease H"/>
    <property type="match status" value="1"/>
</dbReference>
<sequence>MEYYPVPLLQVEANFLCIMTTIRKQIKALKGSNSKLLKHEQYKRTIEEVKDANARKKKKTSMDYRRLDKYAVVEADSVERLSEPMTAGETVMKFYVHADELYDVCREVHLQTGHGGRNMMEAYTITEKYANISQKVHQTSKNHCGQCLSTEPTQRRGVSVRPIVQKEMNARVQIDLIDMQTSPDGEFRFILVVQDHLTKFIHLTALPHKESLCVAQHVVEIFLVFGAPSVLQSDNGREFADRIINSLQEMWQDLKIVHGTPRHSQIQGSVERANRDILDILIKWMRDNGTTHWVEGLEFVASMKNRRHHQGIGRSPYEALVGCPMKVGLGTAFPPELVSNLESEEDLEVCVERMGREQPLADPPPPSPPESTSTSPSMTPPSRLDFQGFTLASPPHPGEAPKCLACGETCVEQCSACLQPLHSDCGKDGRCSLCARSQTIAEERSGSVSNLKKQAAKMLQESRERYPPAAVGDTVIVPIPDVDRGRGDPRNVTCVVAERSEAIPCMGPGV</sequence>
<feature type="region of interest" description="Disordered" evidence="1">
    <location>
        <begin position="357"/>
        <end position="392"/>
    </location>
</feature>
<evidence type="ECO:0000256" key="1">
    <source>
        <dbReference type="SAM" id="MobiDB-lite"/>
    </source>
</evidence>
<dbReference type="AlphaFoldDB" id="A0AAE1HMT0"/>
<dbReference type="PANTHER" id="PTHR37984:SF5">
    <property type="entry name" value="PROTEIN NYNRIN-LIKE"/>
    <property type="match status" value="1"/>
</dbReference>
<accession>A0AAE1HMT0</accession>
<organism evidence="3 4">
    <name type="scientific">Frankliniella fusca</name>
    <dbReference type="NCBI Taxonomy" id="407009"/>
    <lineage>
        <taxon>Eukaryota</taxon>
        <taxon>Metazoa</taxon>
        <taxon>Ecdysozoa</taxon>
        <taxon>Arthropoda</taxon>
        <taxon>Hexapoda</taxon>
        <taxon>Insecta</taxon>
        <taxon>Pterygota</taxon>
        <taxon>Neoptera</taxon>
        <taxon>Paraneoptera</taxon>
        <taxon>Thysanoptera</taxon>
        <taxon>Terebrantia</taxon>
        <taxon>Thripoidea</taxon>
        <taxon>Thripidae</taxon>
        <taxon>Frankliniella</taxon>
    </lineage>
</organism>
<evidence type="ECO:0000313" key="4">
    <source>
        <dbReference type="Proteomes" id="UP001219518"/>
    </source>
</evidence>
<dbReference type="GO" id="GO:0015074">
    <property type="term" value="P:DNA integration"/>
    <property type="evidence" value="ECO:0007669"/>
    <property type="project" value="InterPro"/>
</dbReference>
<protein>
    <submittedName>
        <fullName evidence="3">KRAB-A domain-containing protein 2</fullName>
    </submittedName>
</protein>
<name>A0AAE1HMT0_9NEOP</name>
<dbReference type="InterPro" id="IPR036397">
    <property type="entry name" value="RNaseH_sf"/>
</dbReference>
<dbReference type="InterPro" id="IPR001584">
    <property type="entry name" value="Integrase_cat-core"/>
</dbReference>
<reference evidence="3" key="1">
    <citation type="submission" date="2021-07" db="EMBL/GenBank/DDBJ databases">
        <authorList>
            <person name="Catto M.A."/>
            <person name="Jacobson A."/>
            <person name="Kennedy G."/>
            <person name="Labadie P."/>
            <person name="Hunt B.G."/>
            <person name="Srinivasan R."/>
        </authorList>
    </citation>
    <scope>NUCLEOTIDE SEQUENCE</scope>
    <source>
        <strain evidence="3">PL_HMW_Pooled</strain>
        <tissue evidence="3">Head</tissue>
    </source>
</reference>
<dbReference type="Proteomes" id="UP001219518">
    <property type="component" value="Unassembled WGS sequence"/>
</dbReference>
<reference evidence="3" key="2">
    <citation type="journal article" date="2023" name="BMC Genomics">
        <title>Pest status, molecular evolution, and epigenetic factors derived from the genome assembly of Frankliniella fusca, a thysanopteran phytovirus vector.</title>
        <authorList>
            <person name="Catto M.A."/>
            <person name="Labadie P.E."/>
            <person name="Jacobson A.L."/>
            <person name="Kennedy G.G."/>
            <person name="Srinivasan R."/>
            <person name="Hunt B.G."/>
        </authorList>
    </citation>
    <scope>NUCLEOTIDE SEQUENCE</scope>
    <source>
        <strain evidence="3">PL_HMW_Pooled</strain>
    </source>
</reference>